<feature type="non-terminal residue" evidence="1">
    <location>
        <position position="58"/>
    </location>
</feature>
<reference evidence="1 2" key="1">
    <citation type="submission" date="2024-05" db="EMBL/GenBank/DDBJ databases">
        <title>Genome sequencing and assembly of Indian major carp, Cirrhinus mrigala (Hamilton, 1822).</title>
        <authorList>
            <person name="Mohindra V."/>
            <person name="Chowdhury L.M."/>
            <person name="Lal K."/>
            <person name="Jena J.K."/>
        </authorList>
    </citation>
    <scope>NUCLEOTIDE SEQUENCE [LARGE SCALE GENOMIC DNA]</scope>
    <source>
        <strain evidence="1">CM1030</strain>
        <tissue evidence="1">Blood</tissue>
    </source>
</reference>
<gene>
    <name evidence="1" type="ORF">M9458_048972</name>
</gene>
<dbReference type="AlphaFoldDB" id="A0ABD0MXJ5"/>
<organism evidence="1 2">
    <name type="scientific">Cirrhinus mrigala</name>
    <name type="common">Mrigala</name>
    <dbReference type="NCBI Taxonomy" id="683832"/>
    <lineage>
        <taxon>Eukaryota</taxon>
        <taxon>Metazoa</taxon>
        <taxon>Chordata</taxon>
        <taxon>Craniata</taxon>
        <taxon>Vertebrata</taxon>
        <taxon>Euteleostomi</taxon>
        <taxon>Actinopterygii</taxon>
        <taxon>Neopterygii</taxon>
        <taxon>Teleostei</taxon>
        <taxon>Ostariophysi</taxon>
        <taxon>Cypriniformes</taxon>
        <taxon>Cyprinidae</taxon>
        <taxon>Labeoninae</taxon>
        <taxon>Labeonini</taxon>
        <taxon>Cirrhinus</taxon>
    </lineage>
</organism>
<evidence type="ECO:0000313" key="2">
    <source>
        <dbReference type="Proteomes" id="UP001529510"/>
    </source>
</evidence>
<protein>
    <submittedName>
        <fullName evidence="1">Uncharacterized protein</fullName>
    </submittedName>
</protein>
<accession>A0ABD0MXJ5</accession>
<comment type="caution">
    <text evidence="1">The sequence shown here is derived from an EMBL/GenBank/DDBJ whole genome shotgun (WGS) entry which is preliminary data.</text>
</comment>
<sequence length="58" mass="6653">NASPKAEKISPARIFLALEWAPKKLMPWASRKTQRQKMGRHLMRALNQEGLEVGSHRT</sequence>
<dbReference type="EMBL" id="JAMKFB020000025">
    <property type="protein sequence ID" value="KAL0154709.1"/>
    <property type="molecule type" value="Genomic_DNA"/>
</dbReference>
<name>A0ABD0MXJ5_CIRMR</name>
<feature type="non-terminal residue" evidence="1">
    <location>
        <position position="1"/>
    </location>
</feature>
<dbReference type="Proteomes" id="UP001529510">
    <property type="component" value="Unassembled WGS sequence"/>
</dbReference>
<proteinExistence type="predicted"/>
<evidence type="ECO:0000313" key="1">
    <source>
        <dbReference type="EMBL" id="KAL0154709.1"/>
    </source>
</evidence>
<keyword evidence="2" id="KW-1185">Reference proteome</keyword>